<organism evidence="11 12">
    <name type="scientific">Asbolus verrucosus</name>
    <name type="common">Desert ironclad beetle</name>
    <dbReference type="NCBI Taxonomy" id="1661398"/>
    <lineage>
        <taxon>Eukaryota</taxon>
        <taxon>Metazoa</taxon>
        <taxon>Ecdysozoa</taxon>
        <taxon>Arthropoda</taxon>
        <taxon>Hexapoda</taxon>
        <taxon>Insecta</taxon>
        <taxon>Pterygota</taxon>
        <taxon>Neoptera</taxon>
        <taxon>Endopterygota</taxon>
        <taxon>Coleoptera</taxon>
        <taxon>Polyphaga</taxon>
        <taxon>Cucujiformia</taxon>
        <taxon>Tenebrionidae</taxon>
        <taxon>Pimeliinae</taxon>
        <taxon>Asbolus</taxon>
    </lineage>
</organism>
<feature type="transmembrane region" description="Helical" evidence="10">
    <location>
        <begin position="298"/>
        <end position="322"/>
    </location>
</feature>
<keyword evidence="3" id="KW-0716">Sensory transduction</keyword>
<dbReference type="GO" id="GO:0005886">
    <property type="term" value="C:plasma membrane"/>
    <property type="evidence" value="ECO:0007669"/>
    <property type="project" value="UniProtKB-SubCell"/>
</dbReference>
<feature type="transmembrane region" description="Helical" evidence="10">
    <location>
        <begin position="39"/>
        <end position="60"/>
    </location>
</feature>
<evidence type="ECO:0000256" key="8">
    <source>
        <dbReference type="ARBA" id="ARBA00023170"/>
    </source>
</evidence>
<keyword evidence="4 10" id="KW-0812">Transmembrane</keyword>
<feature type="transmembrane region" description="Helical" evidence="10">
    <location>
        <begin position="72"/>
        <end position="91"/>
    </location>
</feature>
<dbReference type="AlphaFoldDB" id="A0A482WE77"/>
<dbReference type="GO" id="GO:0004984">
    <property type="term" value="F:olfactory receptor activity"/>
    <property type="evidence" value="ECO:0007669"/>
    <property type="project" value="InterPro"/>
</dbReference>
<protein>
    <submittedName>
        <fullName evidence="11">7tm 6 domain containing protein</fullName>
    </submittedName>
</protein>
<keyword evidence="7 10" id="KW-0472">Membrane</keyword>
<dbReference type="OrthoDB" id="6780566at2759"/>
<evidence type="ECO:0000256" key="10">
    <source>
        <dbReference type="SAM" id="Phobius"/>
    </source>
</evidence>
<accession>A0A482WE77</accession>
<name>A0A482WE77_ASBVE</name>
<keyword evidence="8" id="KW-0675">Receptor</keyword>
<dbReference type="EMBL" id="QDEB01004695">
    <property type="protein sequence ID" value="RZC42813.1"/>
    <property type="molecule type" value="Genomic_DNA"/>
</dbReference>
<evidence type="ECO:0000256" key="4">
    <source>
        <dbReference type="ARBA" id="ARBA00022692"/>
    </source>
</evidence>
<feature type="transmembrane region" description="Helical" evidence="10">
    <location>
        <begin position="130"/>
        <end position="149"/>
    </location>
</feature>
<evidence type="ECO:0000256" key="5">
    <source>
        <dbReference type="ARBA" id="ARBA00022725"/>
    </source>
</evidence>
<dbReference type="GO" id="GO:0005549">
    <property type="term" value="F:odorant binding"/>
    <property type="evidence" value="ECO:0007669"/>
    <property type="project" value="InterPro"/>
</dbReference>
<evidence type="ECO:0000256" key="1">
    <source>
        <dbReference type="ARBA" id="ARBA00004651"/>
    </source>
</evidence>
<comment type="caution">
    <text evidence="11">The sequence shown here is derived from an EMBL/GenBank/DDBJ whole genome shotgun (WGS) entry which is preliminary data.</text>
</comment>
<sequence length="375" mass="43559">MDTINYEHPPVFDVLGSKDPYILIRKLFIDYGYTRVVKLFTKICFIFHSAAFLMQIYFIIDNFTWDLLTEYGSITSIQAFLLANMFFSMVVEGDVKTILGQHFNKLWSIDSAGQKGRRIITERSKAIKRFNYVILAYFLFSFVVIWPEFGDHKELFFAKIAFEAYLGLWAKIPCAVFLLTLPVLAYGSFQLCYTLVYSILHMQIQIFLISEHISQISADYDEVDEWAKIHDLNYQETMYKRLRCCIKHHIALKRILRNILQRVKSTMITLIFLGAICFICLLSYIFNIGENASNILKMRLICLISCAQIVSCIYCAAGQLLIHETGCIHMVLMNSPWYIWNIKNRKALLIFMSNCLEPIKFSLAGITLNHELIPI</sequence>
<reference evidence="11 12" key="1">
    <citation type="submission" date="2017-03" db="EMBL/GenBank/DDBJ databases">
        <title>Genome of the blue death feigning beetle - Asbolus verrucosus.</title>
        <authorList>
            <person name="Rider S.D."/>
        </authorList>
    </citation>
    <scope>NUCLEOTIDE SEQUENCE [LARGE SCALE GENOMIC DNA]</scope>
    <source>
        <strain evidence="11">Butters</strain>
        <tissue evidence="11">Head and leg muscle</tissue>
    </source>
</reference>
<evidence type="ECO:0000313" key="12">
    <source>
        <dbReference type="Proteomes" id="UP000292052"/>
    </source>
</evidence>
<dbReference type="InterPro" id="IPR004117">
    <property type="entry name" value="7tm6_olfct_rcpt"/>
</dbReference>
<evidence type="ECO:0000256" key="3">
    <source>
        <dbReference type="ARBA" id="ARBA00022606"/>
    </source>
</evidence>
<feature type="transmembrane region" description="Helical" evidence="10">
    <location>
        <begin position="169"/>
        <end position="196"/>
    </location>
</feature>
<keyword evidence="9" id="KW-0807">Transducer</keyword>
<proteinExistence type="predicted"/>
<keyword evidence="12" id="KW-1185">Reference proteome</keyword>
<keyword evidence="2" id="KW-1003">Cell membrane</keyword>
<keyword evidence="5" id="KW-0552">Olfaction</keyword>
<dbReference type="Proteomes" id="UP000292052">
    <property type="component" value="Unassembled WGS sequence"/>
</dbReference>
<gene>
    <name evidence="11" type="ORF">BDFB_012143</name>
</gene>
<feature type="non-terminal residue" evidence="11">
    <location>
        <position position="375"/>
    </location>
</feature>
<dbReference type="PANTHER" id="PTHR21137">
    <property type="entry name" value="ODORANT RECEPTOR"/>
    <property type="match status" value="1"/>
</dbReference>
<evidence type="ECO:0000256" key="6">
    <source>
        <dbReference type="ARBA" id="ARBA00022989"/>
    </source>
</evidence>
<dbReference type="Pfam" id="PF02949">
    <property type="entry name" value="7tm_6"/>
    <property type="match status" value="1"/>
</dbReference>
<evidence type="ECO:0000313" key="11">
    <source>
        <dbReference type="EMBL" id="RZC42813.1"/>
    </source>
</evidence>
<dbReference type="GO" id="GO:0007165">
    <property type="term" value="P:signal transduction"/>
    <property type="evidence" value="ECO:0007669"/>
    <property type="project" value="UniProtKB-KW"/>
</dbReference>
<comment type="subcellular location">
    <subcellularLocation>
        <location evidence="1">Cell membrane</location>
        <topology evidence="1">Multi-pass membrane protein</topology>
    </subcellularLocation>
</comment>
<keyword evidence="6 10" id="KW-1133">Transmembrane helix</keyword>
<dbReference type="PANTHER" id="PTHR21137:SF35">
    <property type="entry name" value="ODORANT RECEPTOR 19A-RELATED"/>
    <property type="match status" value="1"/>
</dbReference>
<evidence type="ECO:0000256" key="2">
    <source>
        <dbReference type="ARBA" id="ARBA00022475"/>
    </source>
</evidence>
<feature type="transmembrane region" description="Helical" evidence="10">
    <location>
        <begin position="267"/>
        <end position="286"/>
    </location>
</feature>
<evidence type="ECO:0000256" key="9">
    <source>
        <dbReference type="ARBA" id="ARBA00023224"/>
    </source>
</evidence>
<evidence type="ECO:0000256" key="7">
    <source>
        <dbReference type="ARBA" id="ARBA00023136"/>
    </source>
</evidence>